<dbReference type="Gene3D" id="3.30.565.10">
    <property type="entry name" value="Histidine kinase-like ATPase, C-terminal domain"/>
    <property type="match status" value="1"/>
</dbReference>
<dbReference type="Pfam" id="PF08676">
    <property type="entry name" value="MutL_C"/>
    <property type="match status" value="1"/>
</dbReference>
<dbReference type="RefSeq" id="WP_203367832.1">
    <property type="nucleotide sequence ID" value="NZ_WSFT01000053.1"/>
</dbReference>
<dbReference type="FunFam" id="3.30.565.10:FF:000003">
    <property type="entry name" value="DNA mismatch repair endonuclease MutL"/>
    <property type="match status" value="1"/>
</dbReference>
<evidence type="ECO:0000256" key="3">
    <source>
        <dbReference type="ARBA" id="ARBA00023204"/>
    </source>
</evidence>
<dbReference type="InterPro" id="IPR020568">
    <property type="entry name" value="Ribosomal_Su5_D2-typ_SF"/>
</dbReference>
<dbReference type="InterPro" id="IPR002099">
    <property type="entry name" value="MutL/Mlh/PMS"/>
</dbReference>
<dbReference type="HAMAP" id="MF_00149">
    <property type="entry name" value="DNA_mis_repair"/>
    <property type="match status" value="1"/>
</dbReference>
<dbReference type="GO" id="GO:0004519">
    <property type="term" value="F:endonuclease activity"/>
    <property type="evidence" value="ECO:0007669"/>
    <property type="project" value="UniProtKB-KW"/>
</dbReference>
<dbReference type="InterPro" id="IPR014762">
    <property type="entry name" value="DNA_mismatch_repair_CS"/>
</dbReference>
<dbReference type="InterPro" id="IPR038973">
    <property type="entry name" value="MutL/Mlh/Pms-like"/>
</dbReference>
<dbReference type="SUPFAM" id="SSF118116">
    <property type="entry name" value="DNA mismatch repair protein MutL"/>
    <property type="match status" value="1"/>
</dbReference>
<dbReference type="PANTHER" id="PTHR10073:SF12">
    <property type="entry name" value="DNA MISMATCH REPAIR PROTEIN MLH1"/>
    <property type="match status" value="1"/>
</dbReference>
<comment type="function">
    <text evidence="4">This protein is involved in the repair of mismatches in DNA. It is required for dam-dependent methyl-directed DNA mismatch repair. May act as a 'molecular matchmaker', a protein that promotes the formation of a stable complex between two or more DNA-binding proteins in an ATP-dependent manner without itself being part of a final effector complex.</text>
</comment>
<dbReference type="Pfam" id="PF13589">
    <property type="entry name" value="HATPase_c_3"/>
    <property type="match status" value="1"/>
</dbReference>
<dbReference type="InterPro" id="IPR013507">
    <property type="entry name" value="DNA_mismatch_S5_2-like"/>
</dbReference>
<evidence type="ECO:0000313" key="7">
    <source>
        <dbReference type="EMBL" id="MBS4539926.1"/>
    </source>
</evidence>
<dbReference type="Gene3D" id="3.30.1370.100">
    <property type="entry name" value="MutL, C-terminal domain, regulatory subdomain"/>
    <property type="match status" value="1"/>
</dbReference>
<dbReference type="Pfam" id="PF01119">
    <property type="entry name" value="DNA_mis_repair"/>
    <property type="match status" value="1"/>
</dbReference>
<dbReference type="GO" id="GO:0030983">
    <property type="term" value="F:mismatched DNA binding"/>
    <property type="evidence" value="ECO:0007669"/>
    <property type="project" value="InterPro"/>
</dbReference>
<dbReference type="EMBL" id="WSFT01000053">
    <property type="protein sequence ID" value="MBS4539926.1"/>
    <property type="molecule type" value="Genomic_DNA"/>
</dbReference>
<keyword evidence="7" id="KW-0540">Nuclease</keyword>
<accession>A0A942V125</accession>
<feature type="domain" description="DNA mismatch repair protein S5" evidence="6">
    <location>
        <begin position="210"/>
        <end position="328"/>
    </location>
</feature>
<keyword evidence="8" id="KW-1185">Reference proteome</keyword>
<comment type="similarity">
    <text evidence="1 4">Belongs to the DNA mismatch repair MutL/HexB family.</text>
</comment>
<evidence type="ECO:0000256" key="2">
    <source>
        <dbReference type="ARBA" id="ARBA00022763"/>
    </source>
</evidence>
<keyword evidence="7" id="KW-0378">Hydrolase</keyword>
<dbReference type="GO" id="GO:0140664">
    <property type="term" value="F:ATP-dependent DNA damage sensor activity"/>
    <property type="evidence" value="ECO:0007669"/>
    <property type="project" value="InterPro"/>
</dbReference>
<dbReference type="Proteomes" id="UP000724672">
    <property type="component" value="Unassembled WGS sequence"/>
</dbReference>
<keyword evidence="7" id="KW-0255">Endonuclease</keyword>
<dbReference type="InterPro" id="IPR037198">
    <property type="entry name" value="MutL_C_sf"/>
</dbReference>
<sequence>MTNKIRILDDNTINKIAAGEVVERPSSIVKELIENSIDADSTSITIEIKEGGKSYIRVTDNGNGINPEDIQLAFLRHSTSKISNPEDLSRVLSLGFRGEALASISAVSMVELITKTEDNNIGKSVEIHGGVLKEELDVGAPKGTTIIVKNIFYNTPVRRKFLKSEGAESANIGDIINKLAMCNPNISFKYIKDGKNIIKTPGNGDIKSTIYSIYGKEYTKSLIKVSYVNDKFRIWGYISEPSLTRGNRSNELFFINKRYVSSLILSKAVEDAYSSLITINRFPIVFLYIDIDPEDVDVNVHPSKIEVRFENEMIVVDKIKSMIKKRLLGENLVPQVQLTKEKDQGTQENIIDIIDSSESNVDTSDNIVITNKEINHLNNQYKSELNKSPDIISENNYDVSSDYTIDDNMDDDIDSNYKGNDNNTQSRKNAFPTLNILGRIFETYVIAEDKKDNAMYMIDQHAAHERVMYEKLKNQYEREAVIIQPLLANENLNLNHHEFQLVSNNIDLFRKLGFDIEEFGHNTILLRGVPMVFGWPDNKKLFIDILDNLSNEINNRYELKAEKIIKMSCTNAIKAGDFLGSIEINQLIEDLKKCDNPFTCPHGRPITIKITKYEIEKMFKRIQ</sequence>
<protein>
    <recommendedName>
        <fullName evidence="4">DNA mismatch repair protein MutL</fullName>
    </recommendedName>
</protein>
<dbReference type="PANTHER" id="PTHR10073">
    <property type="entry name" value="DNA MISMATCH REPAIR PROTEIN MLH, PMS, MUTL"/>
    <property type="match status" value="1"/>
</dbReference>
<dbReference type="SUPFAM" id="SSF55874">
    <property type="entry name" value="ATPase domain of HSP90 chaperone/DNA topoisomerase II/histidine kinase"/>
    <property type="match status" value="1"/>
</dbReference>
<dbReference type="InterPro" id="IPR042121">
    <property type="entry name" value="MutL_C_regsub"/>
</dbReference>
<dbReference type="InterPro" id="IPR020667">
    <property type="entry name" value="DNA_mismatch_repair_MutL"/>
</dbReference>
<dbReference type="SMART" id="SM00853">
    <property type="entry name" value="MutL_C"/>
    <property type="match status" value="1"/>
</dbReference>
<keyword evidence="3 4" id="KW-0234">DNA repair</keyword>
<dbReference type="Gene3D" id="3.30.1540.20">
    <property type="entry name" value="MutL, C-terminal domain, dimerisation subdomain"/>
    <property type="match status" value="1"/>
</dbReference>
<proteinExistence type="inferred from homology"/>
<dbReference type="SMART" id="SM01340">
    <property type="entry name" value="DNA_mis_repair"/>
    <property type="match status" value="1"/>
</dbReference>
<feature type="domain" description="MutL C-terminal dimerisation" evidence="5">
    <location>
        <begin position="436"/>
        <end position="579"/>
    </location>
</feature>
<dbReference type="InterPro" id="IPR042120">
    <property type="entry name" value="MutL_C_dimsub"/>
</dbReference>
<comment type="caution">
    <text evidence="7">The sequence shown here is derived from an EMBL/GenBank/DDBJ whole genome shotgun (WGS) entry which is preliminary data.</text>
</comment>
<dbReference type="SUPFAM" id="SSF54211">
    <property type="entry name" value="Ribosomal protein S5 domain 2-like"/>
    <property type="match status" value="1"/>
</dbReference>
<gene>
    <name evidence="4 7" type="primary">mutL</name>
    <name evidence="7" type="ORF">GOQ27_15730</name>
</gene>
<name>A0A942V125_9FIRM</name>
<dbReference type="AlphaFoldDB" id="A0A942V125"/>
<dbReference type="InterPro" id="IPR014721">
    <property type="entry name" value="Ribsml_uS5_D2-typ_fold_subgr"/>
</dbReference>
<dbReference type="InterPro" id="IPR036890">
    <property type="entry name" value="HATPase_C_sf"/>
</dbReference>
<dbReference type="NCBIfam" id="TIGR00585">
    <property type="entry name" value="mutl"/>
    <property type="match status" value="1"/>
</dbReference>
<dbReference type="GO" id="GO:0005524">
    <property type="term" value="F:ATP binding"/>
    <property type="evidence" value="ECO:0007669"/>
    <property type="project" value="InterPro"/>
</dbReference>
<dbReference type="CDD" id="cd00782">
    <property type="entry name" value="MutL_Trans"/>
    <property type="match status" value="1"/>
</dbReference>
<dbReference type="GO" id="GO:0006298">
    <property type="term" value="P:mismatch repair"/>
    <property type="evidence" value="ECO:0007669"/>
    <property type="project" value="UniProtKB-UniRule"/>
</dbReference>
<dbReference type="Gene3D" id="3.30.230.10">
    <property type="match status" value="1"/>
</dbReference>
<evidence type="ECO:0000259" key="6">
    <source>
        <dbReference type="SMART" id="SM01340"/>
    </source>
</evidence>
<evidence type="ECO:0000259" key="5">
    <source>
        <dbReference type="SMART" id="SM00853"/>
    </source>
</evidence>
<dbReference type="InterPro" id="IPR014790">
    <property type="entry name" value="MutL_C"/>
</dbReference>
<keyword evidence="2 4" id="KW-0227">DNA damage</keyword>
<organism evidence="7 8">
    <name type="scientific">Anaeromonas frigoriresistens</name>
    <dbReference type="NCBI Taxonomy" id="2683708"/>
    <lineage>
        <taxon>Bacteria</taxon>
        <taxon>Bacillati</taxon>
        <taxon>Bacillota</taxon>
        <taxon>Tissierellia</taxon>
        <taxon>Tissierellales</taxon>
        <taxon>Thermohalobacteraceae</taxon>
        <taxon>Anaeromonas</taxon>
    </lineage>
</organism>
<evidence type="ECO:0000256" key="4">
    <source>
        <dbReference type="HAMAP-Rule" id="MF_00149"/>
    </source>
</evidence>
<dbReference type="PROSITE" id="PS00058">
    <property type="entry name" value="DNA_MISMATCH_REPAIR_1"/>
    <property type="match status" value="1"/>
</dbReference>
<dbReference type="GO" id="GO:0016887">
    <property type="term" value="F:ATP hydrolysis activity"/>
    <property type="evidence" value="ECO:0007669"/>
    <property type="project" value="InterPro"/>
</dbReference>
<dbReference type="CDD" id="cd16926">
    <property type="entry name" value="HATPase_MutL-MLH-PMS-like"/>
    <property type="match status" value="1"/>
</dbReference>
<dbReference type="GO" id="GO:0032300">
    <property type="term" value="C:mismatch repair complex"/>
    <property type="evidence" value="ECO:0007669"/>
    <property type="project" value="InterPro"/>
</dbReference>
<evidence type="ECO:0000313" key="8">
    <source>
        <dbReference type="Proteomes" id="UP000724672"/>
    </source>
</evidence>
<evidence type="ECO:0000256" key="1">
    <source>
        <dbReference type="ARBA" id="ARBA00006082"/>
    </source>
</evidence>
<reference evidence="7" key="1">
    <citation type="submission" date="2019-12" db="EMBL/GenBank/DDBJ databases">
        <title>Clostridiaceae gen. nov. sp. nov., isolated from sediment in Xinjiang, China.</title>
        <authorList>
            <person name="Zhang R."/>
        </authorList>
    </citation>
    <scope>NUCLEOTIDE SEQUENCE</scope>
    <source>
        <strain evidence="7">D2Q-11</strain>
    </source>
</reference>